<evidence type="ECO:0000313" key="3">
    <source>
        <dbReference type="Proteomes" id="UP001385951"/>
    </source>
</evidence>
<gene>
    <name evidence="2" type="ORF">QCA50_003347</name>
</gene>
<protein>
    <recommendedName>
        <fullName evidence="4">Transmembrane protein</fullName>
    </recommendedName>
</protein>
<feature type="compositionally biased region" description="Basic and acidic residues" evidence="1">
    <location>
        <begin position="180"/>
        <end position="190"/>
    </location>
</feature>
<reference evidence="2 3" key="1">
    <citation type="submission" date="2022-09" db="EMBL/GenBank/DDBJ databases">
        <authorList>
            <person name="Palmer J.M."/>
        </authorList>
    </citation>
    <scope>NUCLEOTIDE SEQUENCE [LARGE SCALE GENOMIC DNA]</scope>
    <source>
        <strain evidence="2 3">DSM 7382</strain>
    </source>
</reference>
<name>A0AAW0GW63_9APHY</name>
<keyword evidence="3" id="KW-1185">Reference proteome</keyword>
<evidence type="ECO:0008006" key="4">
    <source>
        <dbReference type="Google" id="ProtNLM"/>
    </source>
</evidence>
<evidence type="ECO:0000256" key="1">
    <source>
        <dbReference type="SAM" id="MobiDB-lite"/>
    </source>
</evidence>
<dbReference type="EMBL" id="JASBNA010000003">
    <property type="protein sequence ID" value="KAK7693775.1"/>
    <property type="molecule type" value="Genomic_DNA"/>
</dbReference>
<comment type="caution">
    <text evidence="2">The sequence shown here is derived from an EMBL/GenBank/DDBJ whole genome shotgun (WGS) entry which is preliminary data.</text>
</comment>
<dbReference type="PANTHER" id="PTHR41390:SF1">
    <property type="entry name" value="NADH-UBIQUINONE OXIDOREDUCTASE 213 KDA SUBUNIT"/>
    <property type="match status" value="1"/>
</dbReference>
<dbReference type="PANTHER" id="PTHR41390">
    <property type="entry name" value="CHROMOSOME 7, WHOLE GENOME SHOTGUN SEQUENCE"/>
    <property type="match status" value="1"/>
</dbReference>
<accession>A0AAW0GW63</accession>
<feature type="region of interest" description="Disordered" evidence="1">
    <location>
        <begin position="180"/>
        <end position="200"/>
    </location>
</feature>
<organism evidence="2 3">
    <name type="scientific">Cerrena zonata</name>
    <dbReference type="NCBI Taxonomy" id="2478898"/>
    <lineage>
        <taxon>Eukaryota</taxon>
        <taxon>Fungi</taxon>
        <taxon>Dikarya</taxon>
        <taxon>Basidiomycota</taxon>
        <taxon>Agaricomycotina</taxon>
        <taxon>Agaricomycetes</taxon>
        <taxon>Polyporales</taxon>
        <taxon>Cerrenaceae</taxon>
        <taxon>Cerrena</taxon>
    </lineage>
</organism>
<dbReference type="AlphaFoldDB" id="A0AAW0GW63"/>
<sequence>MLNSDHNYPGLREYIVSPLLVSGISSGQFLRRKRELDAKREGQKYTPERLDWWSMRSCKLPDSALSGAISGGFLNAWKRGRAGIPSGMTTGALVCTVLQLAYNELGVVRLKYVSKKLQEVEGQSQHVLPVTASSPALPPPSEPVPWTERVFTLFGLQKVSDEEYLTRLKGERAAHLQRIAELEKEEERSKSTVIDDPNTQ</sequence>
<dbReference type="Proteomes" id="UP001385951">
    <property type="component" value="Unassembled WGS sequence"/>
</dbReference>
<proteinExistence type="predicted"/>
<evidence type="ECO:0000313" key="2">
    <source>
        <dbReference type="EMBL" id="KAK7693775.1"/>
    </source>
</evidence>